<gene>
    <name evidence="1" type="ORF">C8E97_0805</name>
</gene>
<protein>
    <submittedName>
        <fullName evidence="1">Uncharacterized protein</fullName>
    </submittedName>
</protein>
<evidence type="ECO:0000313" key="2">
    <source>
        <dbReference type="Proteomes" id="UP000282084"/>
    </source>
</evidence>
<reference evidence="1 2" key="1">
    <citation type="submission" date="2018-10" db="EMBL/GenBank/DDBJ databases">
        <title>Sequencing the genomes of 1000 actinobacteria strains.</title>
        <authorList>
            <person name="Klenk H.-P."/>
        </authorList>
    </citation>
    <scope>NUCLEOTIDE SEQUENCE [LARGE SCALE GENOMIC DNA]</scope>
    <source>
        <strain evidence="1 2">DSM 43800</strain>
    </source>
</reference>
<dbReference type="AlphaFoldDB" id="A0A495VVA5"/>
<comment type="caution">
    <text evidence="1">The sequence shown here is derived from an EMBL/GenBank/DDBJ whole genome shotgun (WGS) entry which is preliminary data.</text>
</comment>
<name>A0A495VVA5_9PSEU</name>
<organism evidence="1 2">
    <name type="scientific">Saccharothrix australiensis</name>
    <dbReference type="NCBI Taxonomy" id="2072"/>
    <lineage>
        <taxon>Bacteria</taxon>
        <taxon>Bacillati</taxon>
        <taxon>Actinomycetota</taxon>
        <taxon>Actinomycetes</taxon>
        <taxon>Pseudonocardiales</taxon>
        <taxon>Pseudonocardiaceae</taxon>
        <taxon>Saccharothrix</taxon>
    </lineage>
</organism>
<proteinExistence type="predicted"/>
<evidence type="ECO:0000313" key="1">
    <source>
        <dbReference type="EMBL" id="RKT52295.1"/>
    </source>
</evidence>
<dbReference type="OrthoDB" id="4749283at2"/>
<accession>A0A495VVA5</accession>
<dbReference type="RefSeq" id="WP_121001743.1">
    <property type="nucleotide sequence ID" value="NZ_RBXO01000001.1"/>
</dbReference>
<sequence length="154" mass="16355">MRKLVWVIGAAVVVLGGVVPGAVGGGAQPAPGECASVSRQAELARYEPLPCAAEEANVKVAKVVAETEPCPRGGSPYTTYTSSARVCLIPNFVEGVCYRHDRQSGMRRVDCATTESLKVRKVARGAAECGDDRKVAYPEPPVTFCLVSHAPWLR</sequence>
<dbReference type="EMBL" id="RBXO01000001">
    <property type="protein sequence ID" value="RKT52295.1"/>
    <property type="molecule type" value="Genomic_DNA"/>
</dbReference>
<keyword evidence="2" id="KW-1185">Reference proteome</keyword>
<dbReference type="Proteomes" id="UP000282084">
    <property type="component" value="Unassembled WGS sequence"/>
</dbReference>